<evidence type="ECO:0000313" key="3">
    <source>
        <dbReference type="Proteomes" id="UP000032512"/>
    </source>
</evidence>
<dbReference type="PANTHER" id="PTHR12993:SF27">
    <property type="entry name" value="N-ACETYL-ALPHA-D-GLUCOSAMINYL L-MALATE DEACETYLASE 2-RELATED"/>
    <property type="match status" value="1"/>
</dbReference>
<dbReference type="PATRIC" id="fig|285983.3.peg.706"/>
<evidence type="ECO:0000256" key="1">
    <source>
        <dbReference type="ARBA" id="ARBA00001947"/>
    </source>
</evidence>
<comment type="caution">
    <text evidence="2">The sequence shown here is derived from an EMBL/GenBank/DDBJ whole genome shotgun (WGS) entry which is preliminary data.</text>
</comment>
<proteinExistence type="predicted"/>
<keyword evidence="3" id="KW-1185">Reference proteome</keyword>
<dbReference type="OrthoDB" id="9790023at2"/>
<accession>A0A0D6ZAE0</accession>
<name>A0A0D6ZAE0_9BACI</name>
<dbReference type="RefSeq" id="WP_044393659.1">
    <property type="nucleotide sequence ID" value="NZ_JXIQ01000085.1"/>
</dbReference>
<organism evidence="2 3">
    <name type="scientific">Mesobacillus subterraneus</name>
    <dbReference type="NCBI Taxonomy" id="285983"/>
    <lineage>
        <taxon>Bacteria</taxon>
        <taxon>Bacillati</taxon>
        <taxon>Bacillota</taxon>
        <taxon>Bacilli</taxon>
        <taxon>Bacillales</taxon>
        <taxon>Bacillaceae</taxon>
        <taxon>Mesobacillus</taxon>
    </lineage>
</organism>
<dbReference type="Proteomes" id="UP000032512">
    <property type="component" value="Unassembled WGS sequence"/>
</dbReference>
<dbReference type="EMBL" id="JXIQ01000085">
    <property type="protein sequence ID" value="KIY22021.1"/>
    <property type="molecule type" value="Genomic_DNA"/>
</dbReference>
<gene>
    <name evidence="2" type="ORF">UB32_10710</name>
</gene>
<dbReference type="NCBIfam" id="TIGR04000">
    <property type="entry name" value="thiol_BshB2"/>
    <property type="match status" value="1"/>
</dbReference>
<dbReference type="PANTHER" id="PTHR12993">
    <property type="entry name" value="N-ACETYLGLUCOSAMINYL-PHOSPHATIDYLINOSITOL DE-N-ACETYLASE-RELATED"/>
    <property type="match status" value="1"/>
</dbReference>
<comment type="cofactor">
    <cofactor evidence="1">
        <name>Zn(2+)</name>
        <dbReference type="ChEBI" id="CHEBI:29105"/>
    </cofactor>
</comment>
<dbReference type="Pfam" id="PF02585">
    <property type="entry name" value="PIG-L"/>
    <property type="match status" value="1"/>
</dbReference>
<dbReference type="InterPro" id="IPR003737">
    <property type="entry name" value="GlcNAc_PI_deacetylase-related"/>
</dbReference>
<reference evidence="2 3" key="1">
    <citation type="submission" date="2015-01" db="EMBL/GenBank/DDBJ databases">
        <title>Draft genome sequences of the supercritical CO2 tolerant bacteria Bacillus subterraneus MITOT1 and Bacillus cereus MIT0214.</title>
        <authorList>
            <person name="Peet K.C."/>
            <person name="Thompson J.R."/>
        </authorList>
    </citation>
    <scope>NUCLEOTIDE SEQUENCE [LARGE SCALE GENOMIC DNA]</scope>
    <source>
        <strain evidence="2 3">MITOT1</strain>
    </source>
</reference>
<dbReference type="InterPro" id="IPR024078">
    <property type="entry name" value="LmbE-like_dom_sf"/>
</dbReference>
<dbReference type="Gene3D" id="3.40.50.10320">
    <property type="entry name" value="LmbE-like"/>
    <property type="match status" value="1"/>
</dbReference>
<sequence length="221" mass="24830">MEKERQVLVVFPHPDDEAFGVSGTIASHVNMGTPVTYACLTLGQMGRNMGNPPFANRETLPAIREQELDNAARAMGINDLRKLGFRDKTIEFEDENRLTNLMSSLITELNPSLIITFYPGYSVHPDHEATGAAVVRAVEKMPETSRPKLHCVAFSRNCVEELGEPDIVYNISAVADIKLDAIRAHRSQTELMLANMADKLKAKDPQTMAWLHNERFWTYPF</sequence>
<protein>
    <submittedName>
        <fullName evidence="2">Deacetylase</fullName>
    </submittedName>
</protein>
<dbReference type="AlphaFoldDB" id="A0A0D6ZAE0"/>
<evidence type="ECO:0000313" key="2">
    <source>
        <dbReference type="EMBL" id="KIY22021.1"/>
    </source>
</evidence>
<dbReference type="SUPFAM" id="SSF102588">
    <property type="entry name" value="LmbE-like"/>
    <property type="match status" value="1"/>
</dbReference>
<dbReference type="GO" id="GO:0016811">
    <property type="term" value="F:hydrolase activity, acting on carbon-nitrogen (but not peptide) bonds, in linear amides"/>
    <property type="evidence" value="ECO:0007669"/>
    <property type="project" value="TreeGrafter"/>
</dbReference>
<dbReference type="InterPro" id="IPR023841">
    <property type="entry name" value="BshB2"/>
</dbReference>